<comment type="caution">
    <text evidence="2">The sequence shown here is derived from an EMBL/GenBank/DDBJ whole genome shotgun (WGS) entry which is preliminary data.</text>
</comment>
<accession>A0AAE1BCN0</accession>
<sequence length="99" mass="10626">MLDMRSVEASVGLTAAMASLKPAEDTKTLDVSQSSTSQFALTPPPTSGYLPPPTAQSSGVCHTRITQSRPHVWPRVVPQVITLLGFESPSCPYQATQER</sequence>
<dbReference type="AlphaFoldDB" id="A0AAE1BCN0"/>
<feature type="compositionally biased region" description="Pro residues" evidence="1">
    <location>
        <begin position="42"/>
        <end position="54"/>
    </location>
</feature>
<feature type="region of interest" description="Disordered" evidence="1">
    <location>
        <begin position="22"/>
        <end position="60"/>
    </location>
</feature>
<protein>
    <submittedName>
        <fullName evidence="2">Uncharacterized protein</fullName>
    </submittedName>
</protein>
<evidence type="ECO:0000313" key="3">
    <source>
        <dbReference type="Proteomes" id="UP001283361"/>
    </source>
</evidence>
<keyword evidence="3" id="KW-1185">Reference proteome</keyword>
<name>A0AAE1BCN0_9GAST</name>
<dbReference type="EMBL" id="JAWDGP010000205">
    <property type="protein sequence ID" value="KAK3802881.1"/>
    <property type="molecule type" value="Genomic_DNA"/>
</dbReference>
<evidence type="ECO:0000313" key="2">
    <source>
        <dbReference type="EMBL" id="KAK3802881.1"/>
    </source>
</evidence>
<reference evidence="2" key="1">
    <citation type="journal article" date="2023" name="G3 (Bethesda)">
        <title>A reference genome for the long-term kleptoplast-retaining sea slug Elysia crispata morphotype clarki.</title>
        <authorList>
            <person name="Eastman K.E."/>
            <person name="Pendleton A.L."/>
            <person name="Shaikh M.A."/>
            <person name="Suttiyut T."/>
            <person name="Ogas R."/>
            <person name="Tomko P."/>
            <person name="Gavelis G."/>
            <person name="Widhalm J.R."/>
            <person name="Wisecaver J.H."/>
        </authorList>
    </citation>
    <scope>NUCLEOTIDE SEQUENCE</scope>
    <source>
        <strain evidence="2">ECLA1</strain>
    </source>
</reference>
<dbReference type="Proteomes" id="UP001283361">
    <property type="component" value="Unassembled WGS sequence"/>
</dbReference>
<organism evidence="2 3">
    <name type="scientific">Elysia crispata</name>
    <name type="common">lettuce slug</name>
    <dbReference type="NCBI Taxonomy" id="231223"/>
    <lineage>
        <taxon>Eukaryota</taxon>
        <taxon>Metazoa</taxon>
        <taxon>Spiralia</taxon>
        <taxon>Lophotrochozoa</taxon>
        <taxon>Mollusca</taxon>
        <taxon>Gastropoda</taxon>
        <taxon>Heterobranchia</taxon>
        <taxon>Euthyneura</taxon>
        <taxon>Panpulmonata</taxon>
        <taxon>Sacoglossa</taxon>
        <taxon>Placobranchoidea</taxon>
        <taxon>Plakobranchidae</taxon>
        <taxon>Elysia</taxon>
    </lineage>
</organism>
<evidence type="ECO:0000256" key="1">
    <source>
        <dbReference type="SAM" id="MobiDB-lite"/>
    </source>
</evidence>
<proteinExistence type="predicted"/>
<feature type="compositionally biased region" description="Polar residues" evidence="1">
    <location>
        <begin position="29"/>
        <end position="40"/>
    </location>
</feature>
<gene>
    <name evidence="2" type="ORF">RRG08_019982</name>
</gene>